<dbReference type="EMBL" id="GBXM01090477">
    <property type="protein sequence ID" value="JAH18100.1"/>
    <property type="molecule type" value="Transcribed_RNA"/>
</dbReference>
<dbReference type="AlphaFoldDB" id="A0A0E9QP90"/>
<reference evidence="1" key="1">
    <citation type="submission" date="2014-11" db="EMBL/GenBank/DDBJ databases">
        <authorList>
            <person name="Amaro Gonzalez C."/>
        </authorList>
    </citation>
    <scope>NUCLEOTIDE SEQUENCE</scope>
</reference>
<reference evidence="1" key="2">
    <citation type="journal article" date="2015" name="Fish Shellfish Immunol.">
        <title>Early steps in the European eel (Anguilla anguilla)-Vibrio vulnificus interaction in the gills: Role of the RtxA13 toxin.</title>
        <authorList>
            <person name="Callol A."/>
            <person name="Pajuelo D."/>
            <person name="Ebbesson L."/>
            <person name="Teles M."/>
            <person name="MacKenzie S."/>
            <person name="Amaro C."/>
        </authorList>
    </citation>
    <scope>NUCLEOTIDE SEQUENCE</scope>
</reference>
<proteinExistence type="predicted"/>
<organism evidence="1">
    <name type="scientific">Anguilla anguilla</name>
    <name type="common">European freshwater eel</name>
    <name type="synonym">Muraena anguilla</name>
    <dbReference type="NCBI Taxonomy" id="7936"/>
    <lineage>
        <taxon>Eukaryota</taxon>
        <taxon>Metazoa</taxon>
        <taxon>Chordata</taxon>
        <taxon>Craniata</taxon>
        <taxon>Vertebrata</taxon>
        <taxon>Euteleostomi</taxon>
        <taxon>Actinopterygii</taxon>
        <taxon>Neopterygii</taxon>
        <taxon>Teleostei</taxon>
        <taxon>Anguilliformes</taxon>
        <taxon>Anguillidae</taxon>
        <taxon>Anguilla</taxon>
    </lineage>
</organism>
<sequence length="25" mass="2807">MAKCNSLSIPLFIAKASTIWCKYSM</sequence>
<evidence type="ECO:0000313" key="1">
    <source>
        <dbReference type="EMBL" id="JAH18100.1"/>
    </source>
</evidence>
<protein>
    <submittedName>
        <fullName evidence="1">Uncharacterized protein</fullName>
    </submittedName>
</protein>
<accession>A0A0E9QP90</accession>
<dbReference type="EMBL" id="GBXM01105813">
    <property type="protein sequence ID" value="JAH02764.1"/>
    <property type="molecule type" value="Transcribed_RNA"/>
</dbReference>
<name>A0A0E9QP90_ANGAN</name>